<evidence type="ECO:0000256" key="2">
    <source>
        <dbReference type="SAM" id="Phobius"/>
    </source>
</evidence>
<keyword evidence="4" id="KW-1185">Reference proteome</keyword>
<gene>
    <name evidence="3" type="ORF">QBC32DRAFT_93653</name>
</gene>
<feature type="region of interest" description="Disordered" evidence="1">
    <location>
        <begin position="56"/>
        <end position="85"/>
    </location>
</feature>
<reference evidence="3" key="2">
    <citation type="submission" date="2023-06" db="EMBL/GenBank/DDBJ databases">
        <authorList>
            <consortium name="Lawrence Berkeley National Laboratory"/>
            <person name="Mondo S.J."/>
            <person name="Hensen N."/>
            <person name="Bonometti L."/>
            <person name="Westerberg I."/>
            <person name="Brannstrom I.O."/>
            <person name="Guillou S."/>
            <person name="Cros-Aarteil S."/>
            <person name="Calhoun S."/>
            <person name="Haridas S."/>
            <person name="Kuo A."/>
            <person name="Pangilinan J."/>
            <person name="Riley R."/>
            <person name="Labutti K."/>
            <person name="Andreopoulos B."/>
            <person name="Lipzen A."/>
            <person name="Chen C."/>
            <person name="Yanf M."/>
            <person name="Daum C."/>
            <person name="Ng V."/>
            <person name="Clum A."/>
            <person name="Steindorff A."/>
            <person name="Ohm R."/>
            <person name="Martin F."/>
            <person name="Silar P."/>
            <person name="Natvig D."/>
            <person name="Lalanne C."/>
            <person name="Gautier V."/>
            <person name="Ament-Velasquez S.L."/>
            <person name="Kruys A."/>
            <person name="Hutchinson M.I."/>
            <person name="Powell A.J."/>
            <person name="Barry K."/>
            <person name="Miller A.N."/>
            <person name="Grigoriev I.V."/>
            <person name="Debuchy R."/>
            <person name="Gladieux P."/>
            <person name="Thoren M.H."/>
            <person name="Johannesson H."/>
        </authorList>
    </citation>
    <scope>NUCLEOTIDE SEQUENCE</scope>
    <source>
        <strain evidence="3">CBS 626.80</strain>
    </source>
</reference>
<keyword evidence="2" id="KW-0812">Transmembrane</keyword>
<feature type="transmembrane region" description="Helical" evidence="2">
    <location>
        <begin position="27"/>
        <end position="47"/>
    </location>
</feature>
<feature type="compositionally biased region" description="Low complexity" evidence="1">
    <location>
        <begin position="140"/>
        <end position="149"/>
    </location>
</feature>
<feature type="region of interest" description="Disordered" evidence="1">
    <location>
        <begin position="118"/>
        <end position="165"/>
    </location>
</feature>
<dbReference type="Proteomes" id="UP001303222">
    <property type="component" value="Unassembled WGS sequence"/>
</dbReference>
<evidence type="ECO:0000256" key="1">
    <source>
        <dbReference type="SAM" id="MobiDB-lite"/>
    </source>
</evidence>
<sequence length="458" mass="49151">MPTINIPAGSSTKLEPRLAHQHHLRSFAVHAYFGIAVTLVIVAIWCFKPRRRSSTTRSASYRSKSDVKEIKASFGSPKPVGPEIAEVSNTEGSSLCPVLATPPWGSYPSHSLSSTYTKSPATFGHPQAMDGNDKSRLSDQSDSESPSSRAVTKKPKSPSASRHETFLWPHASYSASMIGSSTPDQVRKNTPSPRTYSRTEGITSPSSRSRGNGSDKGRLREHQHQMDGMGTSTAGSWSYNDVQRQDAGLHGVSLDEPRLHSTKPPPPPPLTPTTLDKTAFAFQDCPLTSAASAPSALDASYIPQPNPNYIGHASSVDILSSSTAEATAIPRRRSYTKSIPISIPMPSNSFSSSNGITATSPSPFSQSSFPPSSPVFPLPPSVPQNYQFVGGHMGRRASLASQHQDEIEVHGEIISVTDVNGDGWRRHRQVYGGGVCLTCLANGGGSYGPNVPLEDRRY</sequence>
<feature type="compositionally biased region" description="Low complexity" evidence="1">
    <location>
        <begin position="360"/>
        <end position="370"/>
    </location>
</feature>
<organism evidence="3 4">
    <name type="scientific">Pseudoneurospora amorphoporcata</name>
    <dbReference type="NCBI Taxonomy" id="241081"/>
    <lineage>
        <taxon>Eukaryota</taxon>
        <taxon>Fungi</taxon>
        <taxon>Dikarya</taxon>
        <taxon>Ascomycota</taxon>
        <taxon>Pezizomycotina</taxon>
        <taxon>Sordariomycetes</taxon>
        <taxon>Sordariomycetidae</taxon>
        <taxon>Sordariales</taxon>
        <taxon>Sordariaceae</taxon>
        <taxon>Pseudoneurospora</taxon>
    </lineage>
</organism>
<feature type="region of interest" description="Disordered" evidence="1">
    <location>
        <begin position="177"/>
        <end position="238"/>
    </location>
</feature>
<feature type="region of interest" description="Disordered" evidence="1">
    <location>
        <begin position="254"/>
        <end position="275"/>
    </location>
</feature>
<accession>A0AAN6NJY8</accession>
<evidence type="ECO:0000313" key="4">
    <source>
        <dbReference type="Proteomes" id="UP001303222"/>
    </source>
</evidence>
<feature type="region of interest" description="Disordered" evidence="1">
    <location>
        <begin position="350"/>
        <end position="372"/>
    </location>
</feature>
<comment type="caution">
    <text evidence="3">The sequence shown here is derived from an EMBL/GenBank/DDBJ whole genome shotgun (WGS) entry which is preliminary data.</text>
</comment>
<dbReference type="AlphaFoldDB" id="A0AAN6NJY8"/>
<dbReference type="EMBL" id="MU859384">
    <property type="protein sequence ID" value="KAK3947236.1"/>
    <property type="molecule type" value="Genomic_DNA"/>
</dbReference>
<protein>
    <submittedName>
        <fullName evidence="3">Uncharacterized protein</fullName>
    </submittedName>
</protein>
<reference evidence="3" key="1">
    <citation type="journal article" date="2023" name="Mol. Phylogenet. Evol.">
        <title>Genome-scale phylogeny and comparative genomics of the fungal order Sordariales.</title>
        <authorList>
            <person name="Hensen N."/>
            <person name="Bonometti L."/>
            <person name="Westerberg I."/>
            <person name="Brannstrom I.O."/>
            <person name="Guillou S."/>
            <person name="Cros-Aarteil S."/>
            <person name="Calhoun S."/>
            <person name="Haridas S."/>
            <person name="Kuo A."/>
            <person name="Mondo S."/>
            <person name="Pangilinan J."/>
            <person name="Riley R."/>
            <person name="LaButti K."/>
            <person name="Andreopoulos B."/>
            <person name="Lipzen A."/>
            <person name="Chen C."/>
            <person name="Yan M."/>
            <person name="Daum C."/>
            <person name="Ng V."/>
            <person name="Clum A."/>
            <person name="Steindorff A."/>
            <person name="Ohm R.A."/>
            <person name="Martin F."/>
            <person name="Silar P."/>
            <person name="Natvig D.O."/>
            <person name="Lalanne C."/>
            <person name="Gautier V."/>
            <person name="Ament-Velasquez S.L."/>
            <person name="Kruys A."/>
            <person name="Hutchinson M.I."/>
            <person name="Powell A.J."/>
            <person name="Barry K."/>
            <person name="Miller A.N."/>
            <person name="Grigoriev I.V."/>
            <person name="Debuchy R."/>
            <person name="Gladieux P."/>
            <person name="Hiltunen Thoren M."/>
            <person name="Johannesson H."/>
        </authorList>
    </citation>
    <scope>NUCLEOTIDE SEQUENCE</scope>
    <source>
        <strain evidence="3">CBS 626.80</strain>
    </source>
</reference>
<keyword evidence="2" id="KW-1133">Transmembrane helix</keyword>
<name>A0AAN6NJY8_9PEZI</name>
<proteinExistence type="predicted"/>
<evidence type="ECO:0000313" key="3">
    <source>
        <dbReference type="EMBL" id="KAK3947236.1"/>
    </source>
</evidence>
<feature type="compositionally biased region" description="Polar residues" evidence="1">
    <location>
        <begin position="177"/>
        <end position="212"/>
    </location>
</feature>
<feature type="compositionally biased region" description="Basic and acidic residues" evidence="1">
    <location>
        <begin position="213"/>
        <end position="225"/>
    </location>
</feature>
<keyword evidence="2" id="KW-0472">Membrane</keyword>